<dbReference type="GO" id="GO:0070403">
    <property type="term" value="F:NAD+ binding"/>
    <property type="evidence" value="ECO:0007669"/>
    <property type="project" value="InterPro"/>
</dbReference>
<keyword evidence="2" id="KW-0808">Transferase</keyword>
<reference evidence="6 7" key="1">
    <citation type="submission" date="2019-06" db="EMBL/GenBank/DDBJ databases">
        <title>Tsukamurella conjunctivitidis sp. nov., Tsukamurella assacharolytica sp. nov. and Tsukamurella sputae sp. nov. isolated from patients with conjunctivitis, bacteraemia (lymphoma) and respiratory infection (sputum) in Hong Kong.</title>
        <authorList>
            <person name="Teng J.L.L."/>
            <person name="Lee H.H."/>
            <person name="Fong J.Y.H."/>
            <person name="Fok K.M.N."/>
            <person name="Lau S.K.P."/>
            <person name="Woo P.C.Y."/>
        </authorList>
    </citation>
    <scope>NUCLEOTIDE SEQUENCE [LARGE SCALE GENOMIC DNA]</scope>
    <source>
        <strain evidence="6 7">HKU72</strain>
    </source>
</reference>
<evidence type="ECO:0000259" key="5">
    <source>
        <dbReference type="PROSITE" id="PS50305"/>
    </source>
</evidence>
<keyword evidence="7" id="KW-1185">Reference proteome</keyword>
<dbReference type="Proteomes" id="UP000319375">
    <property type="component" value="Unassembled WGS sequence"/>
</dbReference>
<keyword evidence="3" id="KW-0520">NAD</keyword>
<dbReference type="PROSITE" id="PS50305">
    <property type="entry name" value="SIRTUIN"/>
    <property type="match status" value="1"/>
</dbReference>
<dbReference type="SUPFAM" id="SSF52467">
    <property type="entry name" value="DHS-like NAD/FAD-binding domain"/>
    <property type="match status" value="1"/>
</dbReference>
<dbReference type="InterPro" id="IPR003000">
    <property type="entry name" value="Sirtuin"/>
</dbReference>
<dbReference type="InterPro" id="IPR029035">
    <property type="entry name" value="DHS-like_NAD/FAD-binding_dom"/>
</dbReference>
<dbReference type="Gene3D" id="3.40.50.1220">
    <property type="entry name" value="TPP-binding domain"/>
    <property type="match status" value="1"/>
</dbReference>
<proteinExistence type="predicted"/>
<comment type="caution">
    <text evidence="6">The sequence shown here is derived from an EMBL/GenBank/DDBJ whole genome shotgun (WGS) entry which is preliminary data.</text>
</comment>
<dbReference type="AlphaFoldDB" id="A0A5C5RJX5"/>
<evidence type="ECO:0000256" key="2">
    <source>
        <dbReference type="ARBA" id="ARBA00022679"/>
    </source>
</evidence>
<dbReference type="InterPro" id="IPR026590">
    <property type="entry name" value="Ssirtuin_cat_dom"/>
</dbReference>
<dbReference type="Pfam" id="PF02146">
    <property type="entry name" value="SIR2"/>
    <property type="match status" value="1"/>
</dbReference>
<dbReference type="PANTHER" id="PTHR11085">
    <property type="entry name" value="NAD-DEPENDENT PROTEIN DEACYLASE SIRTUIN-5, MITOCHONDRIAL-RELATED"/>
    <property type="match status" value="1"/>
</dbReference>
<gene>
    <name evidence="6" type="ORF">FK530_24605</name>
</gene>
<evidence type="ECO:0000256" key="4">
    <source>
        <dbReference type="PROSITE-ProRule" id="PRU00236"/>
    </source>
</evidence>
<feature type="domain" description="Deacetylase sirtuin-type" evidence="5">
    <location>
        <begin position="1"/>
        <end position="104"/>
    </location>
</feature>
<dbReference type="RefSeq" id="WP_331456377.1">
    <property type="nucleotide sequence ID" value="NZ_VIGX01000111.1"/>
</dbReference>
<accession>A0A5C5RJX5</accession>
<name>A0A5C5RJX5_9ACTN</name>
<dbReference type="PANTHER" id="PTHR11085:SF10">
    <property type="entry name" value="NAD-DEPENDENT PROTEIN DEACYLASE SIRTUIN-5, MITOCHONDRIAL-RELATED"/>
    <property type="match status" value="1"/>
</dbReference>
<protein>
    <recommendedName>
        <fullName evidence="1">protein acetyllysine N-acetyltransferase</fullName>
        <ecNumber evidence="1">2.3.1.286</ecNumber>
    </recommendedName>
</protein>
<evidence type="ECO:0000256" key="3">
    <source>
        <dbReference type="ARBA" id="ARBA00023027"/>
    </source>
</evidence>
<dbReference type="EC" id="2.3.1.286" evidence="1"/>
<evidence type="ECO:0000313" key="7">
    <source>
        <dbReference type="Proteomes" id="UP000319375"/>
    </source>
</evidence>
<evidence type="ECO:0000313" key="6">
    <source>
        <dbReference type="EMBL" id="TWS22763.1"/>
    </source>
</evidence>
<organism evidence="6 7">
    <name type="scientific">Tsukamurella conjunctivitidis</name>
    <dbReference type="NCBI Taxonomy" id="2592068"/>
    <lineage>
        <taxon>Bacteria</taxon>
        <taxon>Bacillati</taxon>
        <taxon>Actinomycetota</taxon>
        <taxon>Actinomycetes</taxon>
        <taxon>Mycobacteriales</taxon>
        <taxon>Tsukamurellaceae</taxon>
        <taxon>Tsukamurella</taxon>
    </lineage>
</organism>
<dbReference type="GO" id="GO:0017136">
    <property type="term" value="F:histone deacetylase activity, NAD-dependent"/>
    <property type="evidence" value="ECO:0007669"/>
    <property type="project" value="TreeGrafter"/>
</dbReference>
<sequence>LVDCPDCGGLLKPDVVFFGESLPQAALSDAFAMADSCDVLLVVGTSVKVSTAVWVAGQAASSGAALVVINRGPTDLDHDPGVALRIEGDCGVYLPALAHALGATA</sequence>
<feature type="non-terminal residue" evidence="6">
    <location>
        <position position="1"/>
    </location>
</feature>
<evidence type="ECO:0000256" key="1">
    <source>
        <dbReference type="ARBA" id="ARBA00012928"/>
    </source>
</evidence>
<dbReference type="InterPro" id="IPR050134">
    <property type="entry name" value="NAD-dep_sirtuin_deacylases"/>
</dbReference>
<dbReference type="EMBL" id="VIGX01000111">
    <property type="protein sequence ID" value="TWS22763.1"/>
    <property type="molecule type" value="Genomic_DNA"/>
</dbReference>
<comment type="caution">
    <text evidence="4">Lacks conserved residue(s) required for the propagation of feature annotation.</text>
</comment>